<reference evidence="1" key="1">
    <citation type="submission" date="2020-04" db="EMBL/GenBank/DDBJ databases">
        <authorList>
            <person name="Chiriac C."/>
            <person name="Salcher M."/>
            <person name="Ghai R."/>
            <person name="Kavagutti S V."/>
        </authorList>
    </citation>
    <scope>NUCLEOTIDE SEQUENCE</scope>
</reference>
<proteinExistence type="predicted"/>
<protein>
    <submittedName>
        <fullName evidence="1">Uncharacterized protein</fullName>
    </submittedName>
</protein>
<name>A0A6J5ME64_9CAUD</name>
<evidence type="ECO:0000313" key="1">
    <source>
        <dbReference type="EMBL" id="CAB4144137.1"/>
    </source>
</evidence>
<accession>A0A6J5ME64</accession>
<gene>
    <name evidence="1" type="ORF">UFOVP462_18</name>
</gene>
<dbReference type="EMBL" id="LR796431">
    <property type="protein sequence ID" value="CAB4144137.1"/>
    <property type="molecule type" value="Genomic_DNA"/>
</dbReference>
<sequence>MDKFKYILTVIIILCTITTYAQPVQYTAMTASGYQMKRLKVDSTSHLPSFCGVPTLRGSTAKEGALAIDTCGGYLYMWTNLYGWDTINVTTTGGGGNQDLQSVLNNGNTSYNRDINLLGRSSGNQIYISPLDNNWMPFMALGDSIGGGLYQYTYPQATIEFINKYMSQKLKGQDSIRATIYLPTQAMDATDTIAKLSDVRANTFDSTSLSNRINLKLSISDTASMLSSYSSRINGKLNISDTANKWVNSITRTSGKDSIIYFIGGTRYAIKDSVGTGGGSSQNGRFGNDTATIVMVKVHNDAGVTLTNGKVVALTTSGNNNEAPAVRLANNKGDSTSANTLGFVTGTIANQDTGWVILSGKIEKLNTSAFSNGDIVYLDSVNGNWTKTKPQAPYHMVYLGVVVKSNAGNGSIYVKCQNGYELDEIHDVKITSPLNNQIIAYSDTQRLWKNRNVYSIVDTTNTIATKSNVALKLNISDTASMLSSYSTRINGKLNIADTSTLQRKSIPAYSIMANATSVTANVTAQQFRDTSGTYSGTITWTGTTAPSGATTHTYRLTQVGKCVTIHFALVFATNGAGLTAVQMTLPAGAPTPAQPTGLTGALANMYPINGQIANVANTIIAGQTRGFLRNNTAGNGYEVILNFQTAALGQVGVIAQYWTN</sequence>
<organism evidence="1">
    <name type="scientific">uncultured Caudovirales phage</name>
    <dbReference type="NCBI Taxonomy" id="2100421"/>
    <lineage>
        <taxon>Viruses</taxon>
        <taxon>Duplodnaviria</taxon>
        <taxon>Heunggongvirae</taxon>
        <taxon>Uroviricota</taxon>
        <taxon>Caudoviricetes</taxon>
        <taxon>Peduoviridae</taxon>
        <taxon>Maltschvirus</taxon>
        <taxon>Maltschvirus maltsch</taxon>
    </lineage>
</organism>